<evidence type="ECO:0000259" key="5">
    <source>
        <dbReference type="PROSITE" id="PS50111"/>
    </source>
</evidence>
<evidence type="ECO:0000313" key="6">
    <source>
        <dbReference type="EMBL" id="BCZ17239.1"/>
    </source>
</evidence>
<evidence type="ECO:0000256" key="3">
    <source>
        <dbReference type="SAM" id="Coils"/>
    </source>
</evidence>
<proteinExistence type="predicted"/>
<sequence>MSFLKNLKLGAKTALAISSILVLSFMVLGVYYIKEITSVLVKNANDTVQVRATNKAISISLELKSVKETLESYANYFSEDGYAFIKNSGGTEILDNVRKLCVHSDFVRGAFLVLLKNNKPVSSYEVAQKHDQSLVVQTNDSDVLNSAIVSKVIQTKAMNRTVSDPTTLPGGSVYFGFTMATPIFDSQHHLKAVVGLFVSFDYIQERYFPQNTGENGFLLGSRDRIFAINRNHKLQGLVFTKVMQAKEAQSVVDFRKNAHPGDSLITSFYSHVLHEQIILSLHAFRPYDELMDHNWVIGSAITKSQVYNHVHHVQFTIVGIGLITLIISIFVMNFYVRLQIVARVHKVVATLNSFFRLLNHEENVQLEIYHSTQKDEIGWMLNSINSNITKIQQVFHDDNAAVVETTQLALGVQQGIIVAKEAQSKANTPKLSELIKVTHSMVESLEKGVGSDLNKILSVVHAYQNLDFTPQIQGAKGEIEMSINQLGAEIIDMLNTSLAFANQLNTKALDLKESMERLSSSSTKQSAQIKQATQNIESITQNITGVSAKSDEMITQSQDIKSIVEIIRDIADQTNLLALNAAIEAARAGEHGRGFAVVADEVRKLAERTQKSLSEIESNINVLLQSIADNSTAIKAQASAVLDINKSMGQFDASLAHNLDIAQNCLDISQEIEHIAGDILEDTGKKKF</sequence>
<accession>A0ABM7SBU5</accession>
<feature type="domain" description="Methyl-accepting transducer" evidence="5">
    <location>
        <begin position="494"/>
        <end position="641"/>
    </location>
</feature>
<keyword evidence="3" id="KW-0175">Coiled coil</keyword>
<dbReference type="PANTHER" id="PTHR32089">
    <property type="entry name" value="METHYL-ACCEPTING CHEMOTAXIS PROTEIN MCPB"/>
    <property type="match status" value="1"/>
</dbReference>
<feature type="transmembrane region" description="Helical" evidence="4">
    <location>
        <begin position="313"/>
        <end position="336"/>
    </location>
</feature>
<dbReference type="Gene3D" id="6.10.340.10">
    <property type="match status" value="1"/>
</dbReference>
<dbReference type="Pfam" id="PF00015">
    <property type="entry name" value="MCPsignal"/>
    <property type="match status" value="1"/>
</dbReference>
<dbReference type="SMART" id="SM00283">
    <property type="entry name" value="MA"/>
    <property type="match status" value="1"/>
</dbReference>
<dbReference type="Proteomes" id="UP000826775">
    <property type="component" value="Chromosome"/>
</dbReference>
<dbReference type="PROSITE" id="PS50111">
    <property type="entry name" value="CHEMOTAXIS_TRANSDUC_2"/>
    <property type="match status" value="1"/>
</dbReference>
<feature type="transmembrane region" description="Helical" evidence="4">
    <location>
        <begin position="12"/>
        <end position="33"/>
    </location>
</feature>
<dbReference type="PANTHER" id="PTHR32089:SF112">
    <property type="entry name" value="LYSOZYME-LIKE PROTEIN-RELATED"/>
    <property type="match status" value="1"/>
</dbReference>
<keyword evidence="4" id="KW-1133">Transmembrane helix</keyword>
<gene>
    <name evidence="6" type="primary">tlpA</name>
    <name evidence="6" type="ORF">NHP190003_05210</name>
</gene>
<dbReference type="Gene3D" id="1.10.287.950">
    <property type="entry name" value="Methyl-accepting chemotaxis protein"/>
    <property type="match status" value="1"/>
</dbReference>
<organism evidence="6 7">
    <name type="scientific">Helicobacter gastrocanis</name>
    <dbReference type="NCBI Taxonomy" id="2849641"/>
    <lineage>
        <taxon>Bacteria</taxon>
        <taxon>Pseudomonadati</taxon>
        <taxon>Campylobacterota</taxon>
        <taxon>Epsilonproteobacteria</taxon>
        <taxon>Campylobacterales</taxon>
        <taxon>Helicobacteraceae</taxon>
        <taxon>Helicobacter</taxon>
    </lineage>
</organism>
<name>A0ABM7SBU5_9HELI</name>
<evidence type="ECO:0000313" key="7">
    <source>
        <dbReference type="Proteomes" id="UP000826775"/>
    </source>
</evidence>
<keyword evidence="7" id="KW-1185">Reference proteome</keyword>
<evidence type="ECO:0000256" key="4">
    <source>
        <dbReference type="SAM" id="Phobius"/>
    </source>
</evidence>
<feature type="coiled-coil region" evidence="3">
    <location>
        <begin position="501"/>
        <end position="549"/>
    </location>
</feature>
<keyword evidence="1 2" id="KW-0807">Transducer</keyword>
<keyword evidence="4" id="KW-0812">Transmembrane</keyword>
<evidence type="ECO:0000256" key="2">
    <source>
        <dbReference type="PROSITE-ProRule" id="PRU00284"/>
    </source>
</evidence>
<dbReference type="EMBL" id="AP024814">
    <property type="protein sequence ID" value="BCZ17239.1"/>
    <property type="molecule type" value="Genomic_DNA"/>
</dbReference>
<dbReference type="SUPFAM" id="SSF58104">
    <property type="entry name" value="Methyl-accepting chemotaxis protein (MCP) signaling domain"/>
    <property type="match status" value="1"/>
</dbReference>
<reference evidence="6 7" key="1">
    <citation type="submission" date="2021-07" db="EMBL/GenBank/DDBJ databases">
        <title>Novel Helicobacter sp. Isolated from a dog.</title>
        <authorList>
            <person name="Rimbara E."/>
            <person name="Suzuki M."/>
        </authorList>
    </citation>
    <scope>NUCLEOTIDE SEQUENCE [LARGE SCALE GENOMIC DNA]</scope>
    <source>
        <strain evidence="7">NHP19-003</strain>
    </source>
</reference>
<keyword evidence="4" id="KW-0472">Membrane</keyword>
<dbReference type="InterPro" id="IPR004089">
    <property type="entry name" value="MCPsignal_dom"/>
</dbReference>
<evidence type="ECO:0000256" key="1">
    <source>
        <dbReference type="ARBA" id="ARBA00023224"/>
    </source>
</evidence>
<protein>
    <submittedName>
        <fullName evidence="6">Methyl-accepting chemotaxis protein TlpA</fullName>
    </submittedName>
</protein>